<accession>I7GB88</accession>
<dbReference type="AlphaFoldDB" id="I7GB88"/>
<organism evidence="1">
    <name type="scientific">Macaca fascicularis</name>
    <name type="common">Crab-eating macaque</name>
    <name type="synonym">Cynomolgus monkey</name>
    <dbReference type="NCBI Taxonomy" id="9541"/>
    <lineage>
        <taxon>Eukaryota</taxon>
        <taxon>Metazoa</taxon>
        <taxon>Chordata</taxon>
        <taxon>Craniata</taxon>
        <taxon>Vertebrata</taxon>
        <taxon>Euteleostomi</taxon>
        <taxon>Mammalia</taxon>
        <taxon>Eutheria</taxon>
        <taxon>Euarchontoglires</taxon>
        <taxon>Primates</taxon>
        <taxon>Haplorrhini</taxon>
        <taxon>Catarrhini</taxon>
        <taxon>Cercopithecidae</taxon>
        <taxon>Cercopithecinae</taxon>
        <taxon>Macaca</taxon>
    </lineage>
</organism>
<proteinExistence type="evidence at transcript level"/>
<evidence type="ECO:0000313" key="1">
    <source>
        <dbReference type="EMBL" id="BAE89025.1"/>
    </source>
</evidence>
<protein>
    <submittedName>
        <fullName evidence="1">Macaca fascicularis brain cDNA clone: QflA-16101, similar to human hypothetical protein KIAA1924 (KIAA1924), mRNA, RefSeq: NM_153239.2</fullName>
    </submittedName>
</protein>
<reference evidence="1" key="1">
    <citation type="journal article" date="2007" name="PLoS Biol.">
        <title>Rate of evolution in brain-expressed genes in humans and other primates.</title>
        <authorList>
            <person name="Wang H.-Y."/>
            <person name="Chien H.-C."/>
            <person name="Osada N."/>
            <person name="Hashimoto K."/>
            <person name="Sugano S."/>
            <person name="Gojobori T."/>
            <person name="Chou C.-K."/>
            <person name="Tsai S.-F."/>
            <person name="Wu C.-I."/>
            <person name="Shen C.-K.J."/>
        </authorList>
    </citation>
    <scope>NUCLEOTIDE SEQUENCE</scope>
</reference>
<dbReference type="EMBL" id="AB171962">
    <property type="protein sequence ID" value="BAE89025.1"/>
    <property type="molecule type" value="mRNA"/>
</dbReference>
<name>I7GB88_MACFA</name>
<sequence length="80" mass="9371">MRIDKINDHTIFLGHVRSDIPCSSKIQNILDEAQWLMPVIPAHFVGEDGRIAWALEFETILSNVMRLCLYKKFLKLSQEW</sequence>